<organism evidence="6">
    <name type="scientific">Volvox carteri f. nagariensis</name>
    <dbReference type="NCBI Taxonomy" id="3068"/>
    <lineage>
        <taxon>Eukaryota</taxon>
        <taxon>Viridiplantae</taxon>
        <taxon>Chlorophyta</taxon>
        <taxon>core chlorophytes</taxon>
        <taxon>Chlorophyceae</taxon>
        <taxon>CS clade</taxon>
        <taxon>Chlamydomonadales</taxon>
        <taxon>Volvocaceae</taxon>
        <taxon>Volvox</taxon>
    </lineage>
</organism>
<name>D8TV87_VOLCA</name>
<dbReference type="AlphaFoldDB" id="D8TV87"/>
<feature type="binding site" evidence="3">
    <location>
        <position position="164"/>
    </location>
    <ligand>
        <name>3'-phosphoadenylyl sulfate</name>
        <dbReference type="ChEBI" id="CHEBI:58339"/>
    </ligand>
</feature>
<gene>
    <name evidence="5" type="ORF">VOLCADRAFT_90856</name>
</gene>
<dbReference type="GO" id="GO:0008146">
    <property type="term" value="F:sulfotransferase activity"/>
    <property type="evidence" value="ECO:0007669"/>
    <property type="project" value="InterPro"/>
</dbReference>
<dbReference type="InterPro" id="IPR037359">
    <property type="entry name" value="NST/OST"/>
</dbReference>
<dbReference type="OrthoDB" id="530160at2759"/>
<sequence>MSECRCRSSAFIAAIFALALTLTNAVEEVFMPNQLDALPSILIIGTAKGGTTDLYKQLTFPKVNQAPGRAEPRLPANAEKEPSILNRGGIEGKLMPFQPLYIEYLHLLGHPCGNATEDDIQDCMATLGTQQLTLDASPDYSFSLNAPLYLKQLSPLSKIVMMIREPVERVETLFRHYKLTLVDKETTLYLDFVQGWWSDRSLDTLAGNFLEAVRTDNKARAALQHAVNCPPADVVCQADGWKRMVSLYFMRSMDNKIFMGGLYRYMMAVWRRVYFQPGRVMLIDSQAYYQRRPEVMEKVIKYLYGRPMLPEEREEAASEVVWRKKGKLPYAAGLKLSLAARQQLEEFYDVHVMQGLFRMLTDMRAEGAWVAGFDREPWEKCPGFAEFHGLSPYQQQ</sequence>
<evidence type="ECO:0000256" key="3">
    <source>
        <dbReference type="PIRSR" id="PIRSR637359-2"/>
    </source>
</evidence>
<evidence type="ECO:0000256" key="4">
    <source>
        <dbReference type="SAM" id="SignalP"/>
    </source>
</evidence>
<protein>
    <recommendedName>
        <fullName evidence="7">Sulfotransferase</fullName>
    </recommendedName>
</protein>
<accession>D8TV87</accession>
<dbReference type="SUPFAM" id="SSF52540">
    <property type="entry name" value="P-loop containing nucleoside triphosphate hydrolases"/>
    <property type="match status" value="1"/>
</dbReference>
<dbReference type="Proteomes" id="UP000001058">
    <property type="component" value="Unassembled WGS sequence"/>
</dbReference>
<dbReference type="RefSeq" id="XP_002950459.1">
    <property type="nucleotide sequence ID" value="XM_002950413.1"/>
</dbReference>
<evidence type="ECO:0000313" key="6">
    <source>
        <dbReference type="Proteomes" id="UP000001058"/>
    </source>
</evidence>
<reference evidence="5 6" key="1">
    <citation type="journal article" date="2010" name="Science">
        <title>Genomic analysis of organismal complexity in the multicellular green alga Volvox carteri.</title>
        <authorList>
            <person name="Prochnik S.E."/>
            <person name="Umen J."/>
            <person name="Nedelcu A.M."/>
            <person name="Hallmann A."/>
            <person name="Miller S.M."/>
            <person name="Nishii I."/>
            <person name="Ferris P."/>
            <person name="Kuo A."/>
            <person name="Mitros T."/>
            <person name="Fritz-Laylin L.K."/>
            <person name="Hellsten U."/>
            <person name="Chapman J."/>
            <person name="Simakov O."/>
            <person name="Rensing S.A."/>
            <person name="Terry A."/>
            <person name="Pangilinan J."/>
            <person name="Kapitonov V."/>
            <person name="Jurka J."/>
            <person name="Salamov A."/>
            <person name="Shapiro H."/>
            <person name="Schmutz J."/>
            <person name="Grimwood J."/>
            <person name="Lindquist E."/>
            <person name="Lucas S."/>
            <person name="Grigoriev I.V."/>
            <person name="Schmitt R."/>
            <person name="Kirk D."/>
            <person name="Rokhsar D.S."/>
        </authorList>
    </citation>
    <scope>NUCLEOTIDE SEQUENCE [LARGE SCALE GENOMIC DNA]</scope>
    <source>
        <strain evidence="6">f. Nagariensis / Eve</strain>
    </source>
</reference>
<feature type="active site" description="For sulfotransferase activity" evidence="2">
    <location>
        <position position="48"/>
    </location>
</feature>
<proteinExistence type="predicted"/>
<dbReference type="InParanoid" id="D8TV87"/>
<dbReference type="Gene3D" id="3.40.50.300">
    <property type="entry name" value="P-loop containing nucleotide triphosphate hydrolases"/>
    <property type="match status" value="1"/>
</dbReference>
<evidence type="ECO:0000256" key="1">
    <source>
        <dbReference type="ARBA" id="ARBA00022679"/>
    </source>
</evidence>
<dbReference type="InterPro" id="IPR027417">
    <property type="entry name" value="P-loop_NTPase"/>
</dbReference>
<evidence type="ECO:0000313" key="5">
    <source>
        <dbReference type="EMBL" id="EFJ48660.1"/>
    </source>
</evidence>
<dbReference type="KEGG" id="vcn:VOLCADRAFT_90856"/>
<keyword evidence="6" id="KW-1185">Reference proteome</keyword>
<keyword evidence="1" id="KW-0808">Transferase</keyword>
<evidence type="ECO:0008006" key="7">
    <source>
        <dbReference type="Google" id="ProtNLM"/>
    </source>
</evidence>
<feature type="chain" id="PRO_5003123925" description="Sulfotransferase" evidence="4">
    <location>
        <begin position="26"/>
        <end position="396"/>
    </location>
</feature>
<dbReference type="PANTHER" id="PTHR10605">
    <property type="entry name" value="HEPARAN SULFATE SULFOTRANSFERASE"/>
    <property type="match status" value="1"/>
</dbReference>
<dbReference type="PANTHER" id="PTHR10605:SF56">
    <property type="entry name" value="BIFUNCTIONAL HEPARAN SULFATE N-DEACETYLASE_N-SULFOTRANSFERASE"/>
    <property type="match status" value="1"/>
</dbReference>
<dbReference type="GeneID" id="9619878"/>
<feature type="signal peptide" evidence="4">
    <location>
        <begin position="1"/>
        <end position="25"/>
    </location>
</feature>
<dbReference type="EMBL" id="GL378339">
    <property type="protein sequence ID" value="EFJ48660.1"/>
    <property type="molecule type" value="Genomic_DNA"/>
</dbReference>
<evidence type="ECO:0000256" key="2">
    <source>
        <dbReference type="PIRSR" id="PIRSR637359-1"/>
    </source>
</evidence>
<keyword evidence="4" id="KW-0732">Signal</keyword>